<evidence type="ECO:0000256" key="1">
    <source>
        <dbReference type="ARBA" id="ARBA00008553"/>
    </source>
</evidence>
<dbReference type="InterPro" id="IPR057266">
    <property type="entry name" value="Ribosomal_uL5_euk/arc-type"/>
</dbReference>
<dbReference type="GO" id="GO:0000049">
    <property type="term" value="F:tRNA binding"/>
    <property type="evidence" value="ECO:0007669"/>
    <property type="project" value="UniProtKB-KW"/>
</dbReference>
<name>A0A0W8F0Q0_9ZZZZ</name>
<proteinExistence type="inferred from homology"/>
<dbReference type="Pfam" id="PF00281">
    <property type="entry name" value="Ribosomal_L5"/>
    <property type="match status" value="1"/>
</dbReference>
<organism evidence="9">
    <name type="scientific">hydrocarbon metagenome</name>
    <dbReference type="NCBI Taxonomy" id="938273"/>
    <lineage>
        <taxon>unclassified sequences</taxon>
        <taxon>metagenomes</taxon>
        <taxon>ecological metagenomes</taxon>
    </lineage>
</organism>
<keyword evidence="6" id="KW-0687">Ribonucleoprotein</keyword>
<evidence type="ECO:0000256" key="6">
    <source>
        <dbReference type="ARBA" id="ARBA00023274"/>
    </source>
</evidence>
<dbReference type="InterPro" id="IPR022804">
    <property type="entry name" value="Ribosomal_uL5_arc"/>
</dbReference>
<dbReference type="PIRSF" id="PIRSF002161">
    <property type="entry name" value="Ribosomal_L5"/>
    <property type="match status" value="1"/>
</dbReference>
<dbReference type="AlphaFoldDB" id="A0A0W8F0Q0"/>
<dbReference type="GO" id="GO:1990904">
    <property type="term" value="C:ribonucleoprotein complex"/>
    <property type="evidence" value="ECO:0007669"/>
    <property type="project" value="UniProtKB-KW"/>
</dbReference>
<dbReference type="InterPro" id="IPR031309">
    <property type="entry name" value="Ribosomal_uL5_C"/>
</dbReference>
<keyword evidence="5 9" id="KW-0689">Ribosomal protein</keyword>
<evidence type="ECO:0000259" key="8">
    <source>
        <dbReference type="Pfam" id="PF00673"/>
    </source>
</evidence>
<dbReference type="GO" id="GO:0019843">
    <property type="term" value="F:rRNA binding"/>
    <property type="evidence" value="ECO:0007669"/>
    <property type="project" value="UniProtKB-KW"/>
</dbReference>
<evidence type="ECO:0000313" key="9">
    <source>
        <dbReference type="EMBL" id="KUG14456.1"/>
    </source>
</evidence>
<dbReference type="GO" id="GO:0003735">
    <property type="term" value="F:structural constituent of ribosome"/>
    <property type="evidence" value="ECO:0007669"/>
    <property type="project" value="InterPro"/>
</dbReference>
<accession>A0A0W8F0Q0</accession>
<feature type="domain" description="Large ribosomal subunit protein uL5 C-terminal" evidence="8">
    <location>
        <begin position="59"/>
        <end position="140"/>
    </location>
</feature>
<evidence type="ECO:0000256" key="4">
    <source>
        <dbReference type="ARBA" id="ARBA00022884"/>
    </source>
</evidence>
<sequence>MNPMRELVVEKVVVHMGVGEGGDKLSKGIDIMKKITGNNPVTGVAKKTNPAFGIRKGAPISCKVTLRGKLAGEFLDTALTAIERKISPTQIDNEGNFSFGIEEHTDFPGMSYDPQIGIYGMDINVILGRKGVRIARRHIEQRRLPHKQRVNTEDALAFLKGTYRVEVS</sequence>
<dbReference type="SUPFAM" id="SSF55282">
    <property type="entry name" value="RL5-like"/>
    <property type="match status" value="1"/>
</dbReference>
<dbReference type="PANTHER" id="PTHR11994">
    <property type="entry name" value="60S RIBOSOMAL PROTEIN L11-RELATED"/>
    <property type="match status" value="1"/>
</dbReference>
<dbReference type="GO" id="GO:0005840">
    <property type="term" value="C:ribosome"/>
    <property type="evidence" value="ECO:0007669"/>
    <property type="project" value="UniProtKB-KW"/>
</dbReference>
<dbReference type="InterPro" id="IPR031310">
    <property type="entry name" value="Ribosomal_uL5_N"/>
</dbReference>
<evidence type="ECO:0000256" key="5">
    <source>
        <dbReference type="ARBA" id="ARBA00022980"/>
    </source>
</evidence>
<evidence type="ECO:0000259" key="7">
    <source>
        <dbReference type="Pfam" id="PF00281"/>
    </source>
</evidence>
<dbReference type="InterPro" id="IPR022803">
    <property type="entry name" value="Ribosomal_uL5_dom_sf"/>
</dbReference>
<keyword evidence="2" id="KW-0820">tRNA-binding</keyword>
<keyword evidence="3" id="KW-0699">rRNA-binding</keyword>
<evidence type="ECO:0000256" key="3">
    <source>
        <dbReference type="ARBA" id="ARBA00022730"/>
    </source>
</evidence>
<gene>
    <name evidence="9" type="ORF">ASZ90_015912</name>
</gene>
<dbReference type="HAMAP" id="MF_01333_A">
    <property type="entry name" value="Ribosomal_uL5_A"/>
    <property type="match status" value="1"/>
</dbReference>
<dbReference type="FunFam" id="3.30.1440.10:FF:000002">
    <property type="entry name" value="60S ribosomal protein L11"/>
    <property type="match status" value="1"/>
</dbReference>
<dbReference type="GO" id="GO:0006412">
    <property type="term" value="P:translation"/>
    <property type="evidence" value="ECO:0007669"/>
    <property type="project" value="InterPro"/>
</dbReference>
<keyword evidence="4" id="KW-0694">RNA-binding</keyword>
<feature type="domain" description="Large ribosomal subunit protein uL5 N-terminal" evidence="7">
    <location>
        <begin position="2"/>
        <end position="55"/>
    </location>
</feature>
<comment type="caution">
    <text evidence="9">The sequence shown here is derived from an EMBL/GenBank/DDBJ whole genome shotgun (WGS) entry which is preliminary data.</text>
</comment>
<dbReference type="NCBIfam" id="NF003258">
    <property type="entry name" value="PRK04219.1"/>
    <property type="match status" value="1"/>
</dbReference>
<dbReference type="Gene3D" id="3.30.1440.10">
    <property type="match status" value="1"/>
</dbReference>
<evidence type="ECO:0000256" key="2">
    <source>
        <dbReference type="ARBA" id="ARBA00022555"/>
    </source>
</evidence>
<protein>
    <submittedName>
        <fullName evidence="9">Lsu ribosomal protein l11e (L5p)</fullName>
    </submittedName>
</protein>
<dbReference type="Pfam" id="PF00673">
    <property type="entry name" value="Ribosomal_L5_C"/>
    <property type="match status" value="1"/>
</dbReference>
<dbReference type="EMBL" id="LNQE01001659">
    <property type="protein sequence ID" value="KUG14456.1"/>
    <property type="molecule type" value="Genomic_DNA"/>
</dbReference>
<reference evidence="9" key="1">
    <citation type="journal article" date="2015" name="Proc. Natl. Acad. Sci. U.S.A.">
        <title>Networks of energetic and metabolic interactions define dynamics in microbial communities.</title>
        <authorList>
            <person name="Embree M."/>
            <person name="Liu J.K."/>
            <person name="Al-Bassam M.M."/>
            <person name="Zengler K."/>
        </authorList>
    </citation>
    <scope>NUCLEOTIDE SEQUENCE</scope>
</reference>
<comment type="similarity">
    <text evidence="1">Belongs to the universal ribosomal protein uL5 family.</text>
</comment>
<dbReference type="InterPro" id="IPR002132">
    <property type="entry name" value="Ribosomal_uL5"/>
</dbReference>